<keyword evidence="2" id="KW-1185">Reference proteome</keyword>
<accession>A0ABV4XFP1</accession>
<dbReference type="EMBL" id="JBHFNQ010000233">
    <property type="protein sequence ID" value="MFB2881625.1"/>
    <property type="molecule type" value="Genomic_DNA"/>
</dbReference>
<evidence type="ECO:0000313" key="2">
    <source>
        <dbReference type="Proteomes" id="UP001576774"/>
    </source>
</evidence>
<organism evidence="1 2">
    <name type="scientific">Floridaenema aerugineum BLCC-F46</name>
    <dbReference type="NCBI Taxonomy" id="3153654"/>
    <lineage>
        <taxon>Bacteria</taxon>
        <taxon>Bacillati</taxon>
        <taxon>Cyanobacteriota</taxon>
        <taxon>Cyanophyceae</taxon>
        <taxon>Oscillatoriophycideae</taxon>
        <taxon>Aerosakkonematales</taxon>
        <taxon>Aerosakkonemataceae</taxon>
        <taxon>Floridanema</taxon>
        <taxon>Floridanema aerugineum</taxon>
    </lineage>
</organism>
<name>A0ABV4XFP1_9CYAN</name>
<protein>
    <submittedName>
        <fullName evidence="1">Uncharacterized protein</fullName>
    </submittedName>
</protein>
<reference evidence="1 2" key="1">
    <citation type="submission" date="2024-09" db="EMBL/GenBank/DDBJ databases">
        <title>Floridaenema gen nov. (Aerosakkonemataceae, Aerosakkonematales ord. nov., Cyanobacteria) from benthic tropical and subtropical fresh waters, with the description of four new species.</title>
        <authorList>
            <person name="Moretto J.A."/>
            <person name="Berthold D.E."/>
            <person name="Lefler F.W."/>
            <person name="Huang I.-S."/>
            <person name="Laughinghouse H. IV."/>
        </authorList>
    </citation>
    <scope>NUCLEOTIDE SEQUENCE [LARGE SCALE GENOMIC DNA]</scope>
    <source>
        <strain evidence="1 2">BLCC-F46</strain>
    </source>
</reference>
<dbReference type="Proteomes" id="UP001576774">
    <property type="component" value="Unassembled WGS sequence"/>
</dbReference>
<sequence>MAESPAHAFGQKLGEFLEILVEHLLIPVATKHGLYIDRKGLRPARKNLKKATWTDKYGSKHDLDFVLERGGSDSKLGDPIAFIEAAWRKGTRHSKNKVQEIQGAILPLVETNSYFAPFAGAVLAGDFTAPAIQQLQGLKFKVLYFPTNTAAQAFQKFGLDIISNDTTPRNEYLAKIAAYNAFTHTERIEIIQEMIKLKQQDVDEFIQTLENSITRQIISLRVLPLHGRAFEQNSVLEAIDFVANYSATAVDTPVLKFEIEIRYCNGDKIQATISDKNNVLNFLNNYLPVTPP</sequence>
<evidence type="ECO:0000313" key="1">
    <source>
        <dbReference type="EMBL" id="MFB2881625.1"/>
    </source>
</evidence>
<comment type="caution">
    <text evidence="1">The sequence shown here is derived from an EMBL/GenBank/DDBJ whole genome shotgun (WGS) entry which is preliminary data.</text>
</comment>
<dbReference type="RefSeq" id="WP_413274600.1">
    <property type="nucleotide sequence ID" value="NZ_JBHFNQ010000233.1"/>
</dbReference>
<gene>
    <name evidence="1" type="ORF">ACE1CC_32645</name>
</gene>
<proteinExistence type="predicted"/>